<protein>
    <submittedName>
        <fullName evidence="1">Uncharacterized protein</fullName>
    </submittedName>
</protein>
<evidence type="ECO:0000313" key="2">
    <source>
        <dbReference type="Proteomes" id="UP000824120"/>
    </source>
</evidence>
<evidence type="ECO:0000313" key="1">
    <source>
        <dbReference type="EMBL" id="KAG5571107.1"/>
    </source>
</evidence>
<organism evidence="1 2">
    <name type="scientific">Solanum commersonii</name>
    <name type="common">Commerson's wild potato</name>
    <name type="synonym">Commerson's nightshade</name>
    <dbReference type="NCBI Taxonomy" id="4109"/>
    <lineage>
        <taxon>Eukaryota</taxon>
        <taxon>Viridiplantae</taxon>
        <taxon>Streptophyta</taxon>
        <taxon>Embryophyta</taxon>
        <taxon>Tracheophyta</taxon>
        <taxon>Spermatophyta</taxon>
        <taxon>Magnoliopsida</taxon>
        <taxon>eudicotyledons</taxon>
        <taxon>Gunneridae</taxon>
        <taxon>Pentapetalae</taxon>
        <taxon>asterids</taxon>
        <taxon>lamiids</taxon>
        <taxon>Solanales</taxon>
        <taxon>Solanaceae</taxon>
        <taxon>Solanoideae</taxon>
        <taxon>Solaneae</taxon>
        <taxon>Solanum</taxon>
    </lineage>
</organism>
<dbReference type="EMBL" id="JACXVP010000012">
    <property type="protein sequence ID" value="KAG5571107.1"/>
    <property type="molecule type" value="Genomic_DNA"/>
</dbReference>
<dbReference type="AlphaFoldDB" id="A0A9J5W670"/>
<comment type="caution">
    <text evidence="1">The sequence shown here is derived from an EMBL/GenBank/DDBJ whole genome shotgun (WGS) entry which is preliminary data.</text>
</comment>
<dbReference type="Proteomes" id="UP000824120">
    <property type="component" value="Chromosome 12"/>
</dbReference>
<reference evidence="1 2" key="1">
    <citation type="submission" date="2020-09" db="EMBL/GenBank/DDBJ databases">
        <title>De no assembly of potato wild relative species, Solanum commersonii.</title>
        <authorList>
            <person name="Cho K."/>
        </authorList>
    </citation>
    <scope>NUCLEOTIDE SEQUENCE [LARGE SCALE GENOMIC DNA]</scope>
    <source>
        <strain evidence="1">LZ3.2</strain>
        <tissue evidence="1">Leaf</tissue>
    </source>
</reference>
<keyword evidence="2" id="KW-1185">Reference proteome</keyword>
<gene>
    <name evidence="1" type="ORF">H5410_060873</name>
</gene>
<name>A0A9J5W670_SOLCO</name>
<accession>A0A9J5W670</accession>
<sequence length="89" mass="10044">MALNATATTRVREDILQSLHMSKATKIVLILPRVLITSCRKQRRNFIALASSIQTILKYIVIQESKTKSINIDINFLDESTKFIGLAIL</sequence>
<proteinExistence type="predicted"/>